<comment type="caution">
    <text evidence="1">The sequence shown here is derived from an EMBL/GenBank/DDBJ whole genome shotgun (WGS) entry which is preliminary data.</text>
</comment>
<proteinExistence type="predicted"/>
<accession>B9Y6Q2</accession>
<dbReference type="EMBL" id="ACCF01000084">
    <property type="protein sequence ID" value="EEF68322.1"/>
    <property type="molecule type" value="Genomic_DNA"/>
</dbReference>
<organism evidence="1 2">
    <name type="scientific">Holdemania filiformis DSM 12042</name>
    <dbReference type="NCBI Taxonomy" id="545696"/>
    <lineage>
        <taxon>Bacteria</taxon>
        <taxon>Bacillati</taxon>
        <taxon>Bacillota</taxon>
        <taxon>Erysipelotrichia</taxon>
        <taxon>Erysipelotrichales</taxon>
        <taxon>Erysipelotrichaceae</taxon>
        <taxon>Holdemania</taxon>
    </lineage>
</organism>
<protein>
    <submittedName>
        <fullName evidence="1">Uncharacterized protein</fullName>
    </submittedName>
</protein>
<sequence>MLVVSRIPEKAGKFPFTKAFFMFYVRNQKLLNLIKTLSNPD</sequence>
<evidence type="ECO:0000313" key="1">
    <source>
        <dbReference type="EMBL" id="EEF68322.1"/>
    </source>
</evidence>
<dbReference type="AlphaFoldDB" id="B9Y6Q2"/>
<gene>
    <name evidence="1" type="ORF">HOLDEFILI_01495</name>
</gene>
<evidence type="ECO:0000313" key="2">
    <source>
        <dbReference type="Proteomes" id="UP000005950"/>
    </source>
</evidence>
<dbReference type="Proteomes" id="UP000005950">
    <property type="component" value="Unassembled WGS sequence"/>
</dbReference>
<dbReference type="STRING" id="545696.HOLDEFILI_01495"/>
<reference evidence="1 2" key="2">
    <citation type="submission" date="2009-02" db="EMBL/GenBank/DDBJ databases">
        <title>Draft genome sequence of Holdemania filiformis DSM 12042.</title>
        <authorList>
            <person name="Sudarsanam P."/>
            <person name="Ley R."/>
            <person name="Guruge J."/>
            <person name="Turnbaugh P.J."/>
            <person name="Mahowald M."/>
            <person name="Liep D."/>
            <person name="Gordon J."/>
        </authorList>
    </citation>
    <scope>NUCLEOTIDE SEQUENCE [LARGE SCALE GENOMIC DNA]</scope>
    <source>
        <strain evidence="1 2">DSM 12042</strain>
    </source>
</reference>
<name>B9Y6Q2_9FIRM</name>
<reference evidence="1 2" key="1">
    <citation type="submission" date="2008-12" db="EMBL/GenBank/DDBJ databases">
        <authorList>
            <person name="Fulton L."/>
            <person name="Clifton S."/>
            <person name="Fulton B."/>
            <person name="Xu J."/>
            <person name="Minx P."/>
            <person name="Pepin K.H."/>
            <person name="Johnson M."/>
            <person name="Bhonagiri V."/>
            <person name="Nash W.E."/>
            <person name="Mardis E.R."/>
            <person name="Wilson R.K."/>
        </authorList>
    </citation>
    <scope>NUCLEOTIDE SEQUENCE [LARGE SCALE GENOMIC DNA]</scope>
    <source>
        <strain evidence="1 2">DSM 12042</strain>
    </source>
</reference>
<dbReference type="HOGENOM" id="CLU_3271205_0_0_9"/>